<name>E9SI55_RUMAL</name>
<dbReference type="InterPro" id="IPR035897">
    <property type="entry name" value="Toll_tir_struct_dom_sf"/>
</dbReference>
<evidence type="ECO:0000256" key="3">
    <source>
        <dbReference type="ARBA" id="ARBA00023027"/>
    </source>
</evidence>
<evidence type="ECO:0000313" key="8">
    <source>
        <dbReference type="Proteomes" id="UP000004259"/>
    </source>
</evidence>
<gene>
    <name evidence="7" type="ORF">CUS_4504</name>
</gene>
<evidence type="ECO:0000256" key="1">
    <source>
        <dbReference type="ARBA" id="ARBA00011982"/>
    </source>
</evidence>
<dbReference type="PANTHER" id="PTHR32009">
    <property type="entry name" value="TMV RESISTANCE PROTEIN N-LIKE"/>
    <property type="match status" value="1"/>
</dbReference>
<evidence type="ECO:0000259" key="6">
    <source>
        <dbReference type="PROSITE" id="PS50104"/>
    </source>
</evidence>
<dbReference type="PROSITE" id="PS50104">
    <property type="entry name" value="TIR"/>
    <property type="match status" value="1"/>
</dbReference>
<dbReference type="EMBL" id="ADKM02000136">
    <property type="protein sequence ID" value="EGC01042.1"/>
    <property type="molecule type" value="Genomic_DNA"/>
</dbReference>
<reference evidence="7 8" key="1">
    <citation type="submission" date="2011-02" db="EMBL/GenBank/DDBJ databases">
        <authorList>
            <person name="Nelson K.E."/>
            <person name="Sutton G."/>
            <person name="Torralba M."/>
            <person name="Durkin S."/>
            <person name="Harkins D."/>
            <person name="Montgomery R."/>
            <person name="Ziemer C."/>
            <person name="Klaassens E."/>
            <person name="Ocuiv P."/>
            <person name="Morrison M."/>
        </authorList>
    </citation>
    <scope>NUCLEOTIDE SEQUENCE [LARGE SCALE GENOMIC DNA]</scope>
    <source>
        <strain evidence="7 8">8</strain>
    </source>
</reference>
<comment type="caution">
    <text evidence="7">The sequence shown here is derived from an EMBL/GenBank/DDBJ whole genome shotgun (WGS) entry which is preliminary data.</text>
</comment>
<dbReference type="eggNOG" id="COG4916">
    <property type="taxonomic scope" value="Bacteria"/>
</dbReference>
<dbReference type="InterPro" id="IPR000157">
    <property type="entry name" value="TIR_dom"/>
</dbReference>
<keyword evidence="5" id="KW-0175">Coiled coil</keyword>
<dbReference type="Pfam" id="PF13676">
    <property type="entry name" value="TIR_2"/>
    <property type="match status" value="1"/>
</dbReference>
<dbReference type="EC" id="3.2.2.6" evidence="1"/>
<accession>E9SI55</accession>
<feature type="coiled-coil region" evidence="5">
    <location>
        <begin position="72"/>
        <end position="101"/>
    </location>
</feature>
<sequence>MISKEAENLLFEIIKHESDGNYWAERFEAADHREDTILRGCFKELKDNGLVDTKWASNIPYIITILKDGYLYQQHKEEQEKAERELTMSEFEKKLMELLERAKTISPPTQVSYDGESIAEHNMPANVWMDDVRIFHAKYLSEHPLYSSMESLLFHRNFSRLVASLTSISKDRDFIDKMNGVEKVEVPKYQAKTLTEYDVFISHANKDKEELIEELYQSLQKLGISIFYDKESLEWGDNWKERILNGTKKAEFAIIVISENFFDREWTERELSEFLNRQNRNGQKLILPIVHNITMQQLQEKYPNVADIQAIDSSKYNCDQIALLFAKQLIKRLKAN</sequence>
<organism evidence="7 8">
    <name type="scientific">Ruminococcus albus 8</name>
    <dbReference type="NCBI Taxonomy" id="246199"/>
    <lineage>
        <taxon>Bacteria</taxon>
        <taxon>Bacillati</taxon>
        <taxon>Bacillota</taxon>
        <taxon>Clostridia</taxon>
        <taxon>Eubacteriales</taxon>
        <taxon>Oscillospiraceae</taxon>
        <taxon>Ruminococcus</taxon>
    </lineage>
</organism>
<evidence type="ECO:0000256" key="4">
    <source>
        <dbReference type="ARBA" id="ARBA00047304"/>
    </source>
</evidence>
<dbReference type="Proteomes" id="UP000004259">
    <property type="component" value="Unassembled WGS sequence"/>
</dbReference>
<dbReference type="PANTHER" id="PTHR32009:SF39">
    <property type="entry name" value="TIR DOMAIN-CONTAINING PROTEIN"/>
    <property type="match status" value="1"/>
</dbReference>
<dbReference type="SMART" id="SM00255">
    <property type="entry name" value="TIR"/>
    <property type="match status" value="1"/>
</dbReference>
<dbReference type="Gene3D" id="3.40.50.10140">
    <property type="entry name" value="Toll/interleukin-1 receptor homology (TIR) domain"/>
    <property type="match status" value="1"/>
</dbReference>
<protein>
    <recommendedName>
        <fullName evidence="1">ADP-ribosyl cyclase/cyclic ADP-ribose hydrolase</fullName>
        <ecNumber evidence="1">3.2.2.6</ecNumber>
    </recommendedName>
</protein>
<dbReference type="GO" id="GO:0007165">
    <property type="term" value="P:signal transduction"/>
    <property type="evidence" value="ECO:0007669"/>
    <property type="project" value="InterPro"/>
</dbReference>
<proteinExistence type="predicted"/>
<dbReference type="SUPFAM" id="SSF52200">
    <property type="entry name" value="Toll/Interleukin receptor TIR domain"/>
    <property type="match status" value="1"/>
</dbReference>
<keyword evidence="2" id="KW-0378">Hydrolase</keyword>
<feature type="domain" description="TIR" evidence="6">
    <location>
        <begin position="195"/>
        <end position="333"/>
    </location>
</feature>
<evidence type="ECO:0000256" key="2">
    <source>
        <dbReference type="ARBA" id="ARBA00022801"/>
    </source>
</evidence>
<dbReference type="STRING" id="246199.CUS_4504"/>
<comment type="catalytic activity">
    <reaction evidence="4">
        <text>NAD(+) + H2O = ADP-D-ribose + nicotinamide + H(+)</text>
        <dbReference type="Rhea" id="RHEA:16301"/>
        <dbReference type="ChEBI" id="CHEBI:15377"/>
        <dbReference type="ChEBI" id="CHEBI:15378"/>
        <dbReference type="ChEBI" id="CHEBI:17154"/>
        <dbReference type="ChEBI" id="CHEBI:57540"/>
        <dbReference type="ChEBI" id="CHEBI:57967"/>
        <dbReference type="EC" id="3.2.2.6"/>
    </reaction>
    <physiologicalReaction direction="left-to-right" evidence="4">
        <dbReference type="Rhea" id="RHEA:16302"/>
    </physiologicalReaction>
</comment>
<evidence type="ECO:0000313" key="7">
    <source>
        <dbReference type="EMBL" id="EGC01042.1"/>
    </source>
</evidence>
<dbReference type="RefSeq" id="WP_002853597.1">
    <property type="nucleotide sequence ID" value="NZ_ADKM02000136.1"/>
</dbReference>
<evidence type="ECO:0000256" key="5">
    <source>
        <dbReference type="SAM" id="Coils"/>
    </source>
</evidence>
<dbReference type="GO" id="GO:0061809">
    <property type="term" value="F:NAD+ nucleosidase activity, cyclic ADP-ribose generating"/>
    <property type="evidence" value="ECO:0007669"/>
    <property type="project" value="UniProtKB-EC"/>
</dbReference>
<keyword evidence="3" id="KW-0520">NAD</keyword>
<dbReference type="AlphaFoldDB" id="E9SI55"/>
<keyword evidence="8" id="KW-1185">Reference proteome</keyword>